<protein>
    <recommendedName>
        <fullName evidence="1">Protein phosphatase</fullName>
        <ecNumber evidence="1">3.1.3.16</ecNumber>
    </recommendedName>
</protein>
<dbReference type="EMBL" id="ML121540">
    <property type="protein sequence ID" value="RPB24750.1"/>
    <property type="molecule type" value="Genomic_DNA"/>
</dbReference>
<organism evidence="4 5">
    <name type="scientific">Terfezia boudieri ATCC MYA-4762</name>
    <dbReference type="NCBI Taxonomy" id="1051890"/>
    <lineage>
        <taxon>Eukaryota</taxon>
        <taxon>Fungi</taxon>
        <taxon>Dikarya</taxon>
        <taxon>Ascomycota</taxon>
        <taxon>Pezizomycotina</taxon>
        <taxon>Pezizomycetes</taxon>
        <taxon>Pezizales</taxon>
        <taxon>Pezizaceae</taxon>
        <taxon>Terfezia</taxon>
    </lineage>
</organism>
<comment type="cofactor">
    <cofactor evidence="1">
        <name>Mn(2+)</name>
        <dbReference type="ChEBI" id="CHEBI:29035"/>
    </cofactor>
</comment>
<keyword evidence="1" id="KW-0904">Protein phosphatase</keyword>
<dbReference type="PROSITE" id="PS51746">
    <property type="entry name" value="PPM_2"/>
    <property type="match status" value="1"/>
</dbReference>
<comment type="cofactor">
    <cofactor evidence="1">
        <name>Mg(2+)</name>
        <dbReference type="ChEBI" id="CHEBI:18420"/>
    </cofactor>
</comment>
<evidence type="ECO:0000313" key="4">
    <source>
        <dbReference type="EMBL" id="RPB24750.1"/>
    </source>
</evidence>
<dbReference type="PANTHER" id="PTHR12320:SF1">
    <property type="entry name" value="PROTEIN PHOSPHATASE PTC7 HOMOLOG"/>
    <property type="match status" value="1"/>
</dbReference>
<evidence type="ECO:0000313" key="5">
    <source>
        <dbReference type="Proteomes" id="UP000267821"/>
    </source>
</evidence>
<reference evidence="4 5" key="1">
    <citation type="journal article" date="2018" name="Nat. Ecol. Evol.">
        <title>Pezizomycetes genomes reveal the molecular basis of ectomycorrhizal truffle lifestyle.</title>
        <authorList>
            <person name="Murat C."/>
            <person name="Payen T."/>
            <person name="Noel B."/>
            <person name="Kuo A."/>
            <person name="Morin E."/>
            <person name="Chen J."/>
            <person name="Kohler A."/>
            <person name="Krizsan K."/>
            <person name="Balestrini R."/>
            <person name="Da Silva C."/>
            <person name="Montanini B."/>
            <person name="Hainaut M."/>
            <person name="Levati E."/>
            <person name="Barry K.W."/>
            <person name="Belfiori B."/>
            <person name="Cichocki N."/>
            <person name="Clum A."/>
            <person name="Dockter R.B."/>
            <person name="Fauchery L."/>
            <person name="Guy J."/>
            <person name="Iotti M."/>
            <person name="Le Tacon F."/>
            <person name="Lindquist E.A."/>
            <person name="Lipzen A."/>
            <person name="Malagnac F."/>
            <person name="Mello A."/>
            <person name="Molinier V."/>
            <person name="Miyauchi S."/>
            <person name="Poulain J."/>
            <person name="Riccioni C."/>
            <person name="Rubini A."/>
            <person name="Sitrit Y."/>
            <person name="Splivallo R."/>
            <person name="Traeger S."/>
            <person name="Wang M."/>
            <person name="Zifcakova L."/>
            <person name="Wipf D."/>
            <person name="Zambonelli A."/>
            <person name="Paolocci F."/>
            <person name="Nowrousian M."/>
            <person name="Ottonello S."/>
            <person name="Baldrian P."/>
            <person name="Spatafora J.W."/>
            <person name="Henrissat B."/>
            <person name="Nagy L.G."/>
            <person name="Aury J.M."/>
            <person name="Wincker P."/>
            <person name="Grigoriev I.V."/>
            <person name="Bonfante P."/>
            <person name="Martin F.M."/>
        </authorList>
    </citation>
    <scope>NUCLEOTIDE SEQUENCE [LARGE SCALE GENOMIC DNA]</scope>
    <source>
        <strain evidence="4 5">ATCC MYA-4762</strain>
    </source>
</reference>
<dbReference type="PANTHER" id="PTHR12320">
    <property type="entry name" value="PROTEIN PHOSPHATASE 2C"/>
    <property type="match status" value="1"/>
</dbReference>
<accession>A0A3N4LPH6</accession>
<comment type="similarity">
    <text evidence="1">Belongs to the PP2C family.</text>
</comment>
<evidence type="ECO:0000259" key="3">
    <source>
        <dbReference type="PROSITE" id="PS51746"/>
    </source>
</evidence>
<feature type="compositionally biased region" description="Low complexity" evidence="2">
    <location>
        <begin position="51"/>
        <end position="68"/>
    </location>
</feature>
<sequence>MGIKATTHTQTTGSTTPTTTTTTTTTTSTMIPPIAALSIPLRRTSTHNDVPPRTSPRVSRRSTAPASSIRVPPSIPARLKPLPRPASYSPKQKPYEPVAMSFNFNPYNRVKIEGNSHGAESDGAVGGARNFEERKKARPDTGQDAFFVSRIGGSGGVAMGVADGVGGYSHYGIDSADFSHTLCENMALLARSYTKPVHPRTLLHNGYQLLLERSDVRGGASTACVGTIRPDGVLMVANLGDSGFLILRHGKVHYVSTPQTHAFNTPYQLSVVPPEILDQSRLFGGDFLCDLPKDAQVTSHNLENGDVVVFATDGVWDNLFPSQVLQIVCQEMLGAGGWILAPPNNNTDTNTTSTTSTTATSPTPKPGEPVDEGYVSATSTPPPSPPLPSQSQSAPGVGYIQPSPTLYKYTQPQDGTGLQSIIAKAIAGKAKSASLNRHVDGPFAKEVRRVLPGEEFRGGKRDDICAVVGVVVGEA</sequence>
<dbReference type="AlphaFoldDB" id="A0A3N4LPH6"/>
<proteinExistence type="inferred from homology"/>
<comment type="catalytic activity">
    <reaction evidence="1">
        <text>O-phospho-L-threonyl-[protein] + H2O = L-threonyl-[protein] + phosphate</text>
        <dbReference type="Rhea" id="RHEA:47004"/>
        <dbReference type="Rhea" id="RHEA-COMP:11060"/>
        <dbReference type="Rhea" id="RHEA-COMP:11605"/>
        <dbReference type="ChEBI" id="CHEBI:15377"/>
        <dbReference type="ChEBI" id="CHEBI:30013"/>
        <dbReference type="ChEBI" id="CHEBI:43474"/>
        <dbReference type="ChEBI" id="CHEBI:61977"/>
        <dbReference type="EC" id="3.1.3.16"/>
    </reaction>
</comment>
<evidence type="ECO:0000256" key="2">
    <source>
        <dbReference type="SAM" id="MobiDB-lite"/>
    </source>
</evidence>
<keyword evidence="5" id="KW-1185">Reference proteome</keyword>
<keyword evidence="1" id="KW-0479">Metal-binding</keyword>
<feature type="domain" description="PPM-type phosphatase" evidence="3">
    <location>
        <begin position="116"/>
        <end position="471"/>
    </location>
</feature>
<feature type="compositionally biased region" description="Low complexity" evidence="2">
    <location>
        <begin position="344"/>
        <end position="362"/>
    </location>
</feature>
<gene>
    <name evidence="4" type="ORF">L211DRAFT_848579</name>
</gene>
<dbReference type="Proteomes" id="UP000267821">
    <property type="component" value="Unassembled WGS sequence"/>
</dbReference>
<dbReference type="OrthoDB" id="60843at2759"/>
<name>A0A3N4LPH6_9PEZI</name>
<comment type="catalytic activity">
    <reaction evidence="1">
        <text>O-phospho-L-seryl-[protein] + H2O = L-seryl-[protein] + phosphate</text>
        <dbReference type="Rhea" id="RHEA:20629"/>
        <dbReference type="Rhea" id="RHEA-COMP:9863"/>
        <dbReference type="Rhea" id="RHEA-COMP:11604"/>
        <dbReference type="ChEBI" id="CHEBI:15377"/>
        <dbReference type="ChEBI" id="CHEBI:29999"/>
        <dbReference type="ChEBI" id="CHEBI:43474"/>
        <dbReference type="ChEBI" id="CHEBI:83421"/>
        <dbReference type="EC" id="3.1.3.16"/>
    </reaction>
</comment>
<feature type="region of interest" description="Disordered" evidence="2">
    <location>
        <begin position="344"/>
        <end position="397"/>
    </location>
</feature>
<dbReference type="STRING" id="1051890.A0A3N4LPH6"/>
<evidence type="ECO:0000256" key="1">
    <source>
        <dbReference type="RuleBase" id="RU366020"/>
    </source>
</evidence>
<feature type="compositionally biased region" description="Low complexity" evidence="2">
    <location>
        <begin position="1"/>
        <end position="29"/>
    </location>
</feature>
<dbReference type="SMART" id="SM00331">
    <property type="entry name" value="PP2C_SIG"/>
    <property type="match status" value="1"/>
</dbReference>
<dbReference type="Pfam" id="PF13672">
    <property type="entry name" value="PP2C_2"/>
    <property type="match status" value="1"/>
</dbReference>
<dbReference type="GO" id="GO:0004722">
    <property type="term" value="F:protein serine/threonine phosphatase activity"/>
    <property type="evidence" value="ECO:0007669"/>
    <property type="project" value="UniProtKB-EC"/>
</dbReference>
<keyword evidence="1" id="KW-0378">Hydrolase</keyword>
<dbReference type="InterPro" id="IPR036457">
    <property type="entry name" value="PPM-type-like_dom_sf"/>
</dbReference>
<keyword evidence="1" id="KW-0460">Magnesium</keyword>
<dbReference type="SUPFAM" id="SSF81606">
    <property type="entry name" value="PP2C-like"/>
    <property type="match status" value="1"/>
</dbReference>
<feature type="region of interest" description="Disordered" evidence="2">
    <location>
        <begin position="1"/>
        <end position="93"/>
    </location>
</feature>
<dbReference type="InParanoid" id="A0A3N4LPH6"/>
<dbReference type="GO" id="GO:0046872">
    <property type="term" value="F:metal ion binding"/>
    <property type="evidence" value="ECO:0007669"/>
    <property type="project" value="UniProtKB-UniRule"/>
</dbReference>
<dbReference type="EC" id="3.1.3.16" evidence="1"/>
<dbReference type="Gene3D" id="3.60.40.10">
    <property type="entry name" value="PPM-type phosphatase domain"/>
    <property type="match status" value="1"/>
</dbReference>
<keyword evidence="1" id="KW-0464">Manganese</keyword>
<dbReference type="SMART" id="SM00332">
    <property type="entry name" value="PP2Cc"/>
    <property type="match status" value="1"/>
</dbReference>
<dbReference type="InterPro" id="IPR001932">
    <property type="entry name" value="PPM-type_phosphatase-like_dom"/>
</dbReference>
<dbReference type="InterPro" id="IPR039123">
    <property type="entry name" value="PPTC7"/>
</dbReference>